<name>A0AAN8J902_PATCE</name>
<sequence>MWILKEFLVSLMVLSVYAATPCCIDREFEADTGVVGSTYRKGIFSPYEGHNMITYDSHNKMVSVKLTIDGQAHRDHIQILMDYNSKREYIITNGKCTVSELNTPITDPCIPANATYLRSPIYGYGSNTLEADTWEYFSPATGALNRFSVTKDSCVPLVLAQYNPHAPFTGNLTQTDLVLIYNNFRIGIKDRKVFSVPESCANQPVQKPVGTPIF</sequence>
<protein>
    <submittedName>
        <fullName evidence="2">Uncharacterized protein</fullName>
    </submittedName>
</protein>
<dbReference type="GO" id="GO:0005764">
    <property type="term" value="C:lysosome"/>
    <property type="evidence" value="ECO:0007669"/>
    <property type="project" value="TreeGrafter"/>
</dbReference>
<proteinExistence type="predicted"/>
<dbReference type="AlphaFoldDB" id="A0AAN8J902"/>
<reference evidence="2 3" key="1">
    <citation type="submission" date="2024-01" db="EMBL/GenBank/DDBJ databases">
        <title>The genome of the rayed Mediterranean limpet Patella caerulea (Linnaeus, 1758).</title>
        <authorList>
            <person name="Anh-Thu Weber A."/>
            <person name="Halstead-Nussloch G."/>
        </authorList>
    </citation>
    <scope>NUCLEOTIDE SEQUENCE [LARGE SCALE GENOMIC DNA]</scope>
    <source>
        <strain evidence="2">AATW-2023a</strain>
        <tissue evidence="2">Whole specimen</tissue>
    </source>
</reference>
<evidence type="ECO:0000313" key="3">
    <source>
        <dbReference type="Proteomes" id="UP001347796"/>
    </source>
</evidence>
<dbReference type="GO" id="GO:0005509">
    <property type="term" value="F:calcium ion binding"/>
    <property type="evidence" value="ECO:0007669"/>
    <property type="project" value="InterPro"/>
</dbReference>
<evidence type="ECO:0000313" key="2">
    <source>
        <dbReference type="EMBL" id="KAK6170584.1"/>
    </source>
</evidence>
<accession>A0AAN8J902</accession>
<dbReference type="InterPro" id="IPR001299">
    <property type="entry name" value="Ependymin"/>
</dbReference>
<dbReference type="PANTHER" id="PTHR10697">
    <property type="entry name" value="MAMMALIAN EPENDYMIN-RELATED PROTEIN 1"/>
    <property type="match status" value="1"/>
</dbReference>
<organism evidence="2 3">
    <name type="scientific">Patella caerulea</name>
    <name type="common">Rayed Mediterranean limpet</name>
    <dbReference type="NCBI Taxonomy" id="87958"/>
    <lineage>
        <taxon>Eukaryota</taxon>
        <taxon>Metazoa</taxon>
        <taxon>Spiralia</taxon>
        <taxon>Lophotrochozoa</taxon>
        <taxon>Mollusca</taxon>
        <taxon>Gastropoda</taxon>
        <taxon>Patellogastropoda</taxon>
        <taxon>Patelloidea</taxon>
        <taxon>Patellidae</taxon>
        <taxon>Patella</taxon>
    </lineage>
</organism>
<evidence type="ECO:0000256" key="1">
    <source>
        <dbReference type="SAM" id="SignalP"/>
    </source>
</evidence>
<comment type="caution">
    <text evidence="2">The sequence shown here is derived from an EMBL/GenBank/DDBJ whole genome shotgun (WGS) entry which is preliminary data.</text>
</comment>
<dbReference type="GO" id="GO:0005576">
    <property type="term" value="C:extracellular region"/>
    <property type="evidence" value="ECO:0007669"/>
    <property type="project" value="InterPro"/>
</dbReference>
<dbReference type="Proteomes" id="UP001347796">
    <property type="component" value="Unassembled WGS sequence"/>
</dbReference>
<keyword evidence="3" id="KW-1185">Reference proteome</keyword>
<dbReference type="GO" id="GO:0007160">
    <property type="term" value="P:cell-matrix adhesion"/>
    <property type="evidence" value="ECO:0007669"/>
    <property type="project" value="InterPro"/>
</dbReference>
<dbReference type="Pfam" id="PF00811">
    <property type="entry name" value="Ependymin"/>
    <property type="match status" value="1"/>
</dbReference>
<gene>
    <name evidence="2" type="ORF">SNE40_018944</name>
</gene>
<dbReference type="PANTHER" id="PTHR10697:SF13">
    <property type="entry name" value="RICIN B LECTIN DOMAIN-CONTAINING PROTEIN"/>
    <property type="match status" value="1"/>
</dbReference>
<feature type="chain" id="PRO_5042826743" evidence="1">
    <location>
        <begin position="19"/>
        <end position="214"/>
    </location>
</feature>
<keyword evidence="1" id="KW-0732">Signal</keyword>
<dbReference type="EMBL" id="JAZGQO010000014">
    <property type="protein sequence ID" value="KAK6170584.1"/>
    <property type="molecule type" value="Genomic_DNA"/>
</dbReference>
<feature type="signal peptide" evidence="1">
    <location>
        <begin position="1"/>
        <end position="18"/>
    </location>
</feature>